<organism evidence="9 10">
    <name type="scientific">Acrocarpospora corrugata</name>
    <dbReference type="NCBI Taxonomy" id="35763"/>
    <lineage>
        <taxon>Bacteria</taxon>
        <taxon>Bacillati</taxon>
        <taxon>Actinomycetota</taxon>
        <taxon>Actinomycetes</taxon>
        <taxon>Streptosporangiales</taxon>
        <taxon>Streptosporangiaceae</taxon>
        <taxon>Acrocarpospora</taxon>
    </lineage>
</organism>
<evidence type="ECO:0000256" key="1">
    <source>
        <dbReference type="ARBA" id="ARBA00004651"/>
    </source>
</evidence>
<keyword evidence="5 7" id="KW-0472">Membrane</keyword>
<dbReference type="EMBL" id="BLAD01000081">
    <property type="protein sequence ID" value="GES04358.1"/>
    <property type="molecule type" value="Genomic_DNA"/>
</dbReference>
<dbReference type="GO" id="GO:0022904">
    <property type="term" value="P:respiratory electron transport chain"/>
    <property type="evidence" value="ECO:0007669"/>
    <property type="project" value="InterPro"/>
</dbReference>
<evidence type="ECO:0000256" key="4">
    <source>
        <dbReference type="ARBA" id="ARBA00022989"/>
    </source>
</evidence>
<keyword evidence="3 7" id="KW-0812">Transmembrane</keyword>
<feature type="compositionally biased region" description="Gly residues" evidence="6">
    <location>
        <begin position="216"/>
        <end position="226"/>
    </location>
</feature>
<dbReference type="InterPro" id="IPR011577">
    <property type="entry name" value="Cyt_b561_bac/Ni-Hgenase"/>
</dbReference>
<feature type="transmembrane region" description="Helical" evidence="7">
    <location>
        <begin position="149"/>
        <end position="169"/>
    </location>
</feature>
<sequence>MDYVQRYGRAARWFHVFVYLAMLVLLSTGWWFILDNYQGHLLGLPDDDIHQWTGLLFVLVTLGYAVGRVRAARAFVRESLEREPGDARWLAAWPRAAFTGRFPRHEGHYDPGQRLANLVMLATLAVMALSGLGMLYLPSLLLLADLHRWTTFLLTPVLAGHVLVAAGLLPGYRGVWRSMHLGGRLPRSVAARIWPGWLARQDSGRSPGPGGPPGPGGSVGPTGPAG</sequence>
<keyword evidence="4 7" id="KW-1133">Transmembrane helix</keyword>
<dbReference type="Pfam" id="PF01292">
    <property type="entry name" value="Ni_hydr_CYTB"/>
    <property type="match status" value="1"/>
</dbReference>
<keyword evidence="10" id="KW-1185">Reference proteome</keyword>
<evidence type="ECO:0000259" key="8">
    <source>
        <dbReference type="Pfam" id="PF01292"/>
    </source>
</evidence>
<evidence type="ECO:0000313" key="10">
    <source>
        <dbReference type="Proteomes" id="UP000334990"/>
    </source>
</evidence>
<feature type="transmembrane region" description="Helical" evidence="7">
    <location>
        <begin position="115"/>
        <end position="137"/>
    </location>
</feature>
<keyword evidence="2" id="KW-1003">Cell membrane</keyword>
<dbReference type="GO" id="GO:0009055">
    <property type="term" value="F:electron transfer activity"/>
    <property type="evidence" value="ECO:0007669"/>
    <property type="project" value="InterPro"/>
</dbReference>
<dbReference type="AlphaFoldDB" id="A0A5M3WD51"/>
<feature type="transmembrane region" description="Helical" evidence="7">
    <location>
        <begin position="49"/>
        <end position="67"/>
    </location>
</feature>
<evidence type="ECO:0000256" key="6">
    <source>
        <dbReference type="SAM" id="MobiDB-lite"/>
    </source>
</evidence>
<feature type="region of interest" description="Disordered" evidence="6">
    <location>
        <begin position="202"/>
        <end position="226"/>
    </location>
</feature>
<dbReference type="Gene3D" id="1.20.950.20">
    <property type="entry name" value="Transmembrane di-heme cytochromes, Chain C"/>
    <property type="match status" value="1"/>
</dbReference>
<dbReference type="RefSeq" id="WP_155340469.1">
    <property type="nucleotide sequence ID" value="NZ_BAAABN010000024.1"/>
</dbReference>
<protein>
    <recommendedName>
        <fullName evidence="8">Cytochrome b561 bacterial/Ni-hydrogenase domain-containing protein</fullName>
    </recommendedName>
</protein>
<dbReference type="Proteomes" id="UP000334990">
    <property type="component" value="Unassembled WGS sequence"/>
</dbReference>
<dbReference type="GO" id="GO:0005886">
    <property type="term" value="C:plasma membrane"/>
    <property type="evidence" value="ECO:0007669"/>
    <property type="project" value="UniProtKB-SubCell"/>
</dbReference>
<name>A0A5M3WD51_9ACTN</name>
<proteinExistence type="predicted"/>
<evidence type="ECO:0000256" key="7">
    <source>
        <dbReference type="SAM" id="Phobius"/>
    </source>
</evidence>
<feature type="domain" description="Cytochrome b561 bacterial/Ni-hydrogenase" evidence="8">
    <location>
        <begin position="6"/>
        <end position="179"/>
    </location>
</feature>
<gene>
    <name evidence="9" type="ORF">Acor_64260</name>
</gene>
<accession>A0A5M3WD51</accession>
<evidence type="ECO:0000256" key="3">
    <source>
        <dbReference type="ARBA" id="ARBA00022692"/>
    </source>
</evidence>
<evidence type="ECO:0000313" key="9">
    <source>
        <dbReference type="EMBL" id="GES04358.1"/>
    </source>
</evidence>
<reference evidence="9 10" key="1">
    <citation type="submission" date="2019-10" db="EMBL/GenBank/DDBJ databases">
        <title>Whole genome shotgun sequence of Acrocarpospora corrugata NBRC 13972.</title>
        <authorList>
            <person name="Ichikawa N."/>
            <person name="Kimura A."/>
            <person name="Kitahashi Y."/>
            <person name="Komaki H."/>
            <person name="Oguchi A."/>
        </authorList>
    </citation>
    <scope>NUCLEOTIDE SEQUENCE [LARGE SCALE GENOMIC DNA]</scope>
    <source>
        <strain evidence="9 10">NBRC 13972</strain>
    </source>
</reference>
<dbReference type="SUPFAM" id="SSF81342">
    <property type="entry name" value="Transmembrane di-heme cytochromes"/>
    <property type="match status" value="1"/>
</dbReference>
<evidence type="ECO:0000256" key="5">
    <source>
        <dbReference type="ARBA" id="ARBA00023136"/>
    </source>
</evidence>
<comment type="subcellular location">
    <subcellularLocation>
        <location evidence="1">Cell membrane</location>
        <topology evidence="1">Multi-pass membrane protein</topology>
    </subcellularLocation>
</comment>
<dbReference type="InterPro" id="IPR016174">
    <property type="entry name" value="Di-haem_cyt_TM"/>
</dbReference>
<evidence type="ECO:0000256" key="2">
    <source>
        <dbReference type="ARBA" id="ARBA00022475"/>
    </source>
</evidence>
<dbReference type="OrthoDB" id="3356835at2"/>
<feature type="transmembrane region" description="Helical" evidence="7">
    <location>
        <begin position="12"/>
        <end position="33"/>
    </location>
</feature>
<comment type="caution">
    <text evidence="9">The sequence shown here is derived from an EMBL/GenBank/DDBJ whole genome shotgun (WGS) entry which is preliminary data.</text>
</comment>